<evidence type="ECO:0000256" key="2">
    <source>
        <dbReference type="SAM" id="MobiDB-lite"/>
    </source>
</evidence>
<feature type="region of interest" description="Disordered" evidence="2">
    <location>
        <begin position="79"/>
        <end position="110"/>
    </location>
</feature>
<feature type="transmembrane region" description="Helical" evidence="3">
    <location>
        <begin position="355"/>
        <end position="370"/>
    </location>
</feature>
<keyword evidence="3" id="KW-1133">Transmembrane helix</keyword>
<feature type="transmembrane region" description="Helical" evidence="3">
    <location>
        <begin position="6"/>
        <end position="27"/>
    </location>
</feature>
<feature type="transmembrane region" description="Helical" evidence="3">
    <location>
        <begin position="377"/>
        <end position="397"/>
    </location>
</feature>
<proteinExistence type="predicted"/>
<feature type="transmembrane region" description="Helical" evidence="3">
    <location>
        <begin position="417"/>
        <end position="437"/>
    </location>
</feature>
<dbReference type="PANTHER" id="PTHR38434">
    <property type="entry name" value="BLL2549 PROTEIN"/>
    <property type="match status" value="1"/>
</dbReference>
<sequence length="858" mass="93389">MEALLIILALGLAILLPVGSVLGILAFSRRRDQSERLESLNREVSRLREEVTYLKQHLGGKDQGQPAPELELELDEAVVEDTPAPSESSPSSDTSPFPDTSSPGADATSRDKSRFVQALKDNWMVWLGGLSVGLAGIFMVSHSINAGMIGPSQQLMLALFSGLALHAGAEYLRRRNRGANEVFAALAGGGSITLYAALLAGVHHYGLVGPTVGLFGLAIVSLGTMVLSLFHGPLLAVMGLSGAYLVPLLIGGDDGSVAFVLSYSFLITVSSLMLMRYVYRDWLWYATLSGAFLWWLATSSGAAIGASTAWYIAALFVVFAMVPVRAKQALPYLREVLISLLVLWALSMVGQGDRPFFWSWLIILPAAALVPQSRGALWFLPWAAVLVSALGWLGYVGRNGTEVTYFTQMAPEHQGGLLSYLIGAAILSTGLGLWHWVRQNDRRRWASFTLLSPLVWAVLGWLLVHGYQTSSAWSVAMLLVGGVYGVLAWKLESVQRYRVGVVWAVMAAHVSYSLAAIMIVSEASLTLALSAQFVSLTWLARRYQMPELHLLLKVALALVVARLTFNPWLQDYDTGLHWSLWSYGGATLFAGIATWLAGKDRAIRPWLEGATLHLLVLFLGAEMRYWLYDGDIFSQQYSFTEAAINTLLWGALGVTYMVRAGASESLAWLYRLFSRILVALSMLSYLALVTLHNPWWGGGHIGDTPIINMLLPGYGGPILLALAVSRFPLLAPRFWSLCVASAGFLLFTALEIRQLWQGSDMGLSFGMSEGELYTYSVVSLMYAIGAIAYSAKRDNAVLYKAGMALLGLVIAKIFLVDMAGLQGLWRVAAFMGLGLALLGLAWMYRKAQPSAGNHAPSD</sequence>
<feature type="transmembrane region" description="Helical" evidence="3">
    <location>
        <begin position="234"/>
        <end position="250"/>
    </location>
</feature>
<feature type="transmembrane region" description="Helical" evidence="3">
    <location>
        <begin position="706"/>
        <end position="727"/>
    </location>
</feature>
<feature type="transmembrane region" description="Helical" evidence="3">
    <location>
        <begin position="154"/>
        <end position="172"/>
    </location>
</feature>
<keyword evidence="3" id="KW-0472">Membrane</keyword>
<dbReference type="InterPro" id="IPR019286">
    <property type="entry name" value="DUF2339_TM"/>
</dbReference>
<feature type="transmembrane region" description="Helical" evidence="3">
    <location>
        <begin position="610"/>
        <end position="627"/>
    </location>
</feature>
<feature type="transmembrane region" description="Helical" evidence="3">
    <location>
        <begin position="672"/>
        <end position="691"/>
    </location>
</feature>
<feature type="transmembrane region" description="Helical" evidence="3">
    <location>
        <begin position="772"/>
        <end position="790"/>
    </location>
</feature>
<evidence type="ECO:0000313" key="4">
    <source>
        <dbReference type="EMBL" id="ARM83272.1"/>
    </source>
</evidence>
<reference evidence="4 5" key="1">
    <citation type="submission" date="2017-04" db="EMBL/GenBank/DDBJ databases">
        <title>Genome Sequence of Marinobacter salarius strain SMR5 Isolated from a culture of the Diatom Skeletonema marinoi.</title>
        <authorList>
            <person name="Topel M."/>
            <person name="Pinder M.I.M."/>
            <person name="Johansson O.N."/>
            <person name="Kourtchenko O."/>
            <person name="Godhe A."/>
            <person name="Clarke A.K."/>
        </authorList>
    </citation>
    <scope>NUCLEOTIDE SEQUENCE [LARGE SCALE GENOMIC DNA]</scope>
    <source>
        <strain evidence="4 5">SMR5</strain>
    </source>
</reference>
<feature type="transmembrane region" description="Helical" evidence="3">
    <location>
        <begin position="734"/>
        <end position="752"/>
    </location>
</feature>
<feature type="transmembrane region" description="Helical" evidence="3">
    <location>
        <begin position="303"/>
        <end position="324"/>
    </location>
</feature>
<accession>A0A1W6K7E6</accession>
<dbReference type="Pfam" id="PF10101">
    <property type="entry name" value="DUF2339"/>
    <property type="match status" value="1"/>
</dbReference>
<organism evidence="4 5">
    <name type="scientific">Marinobacter salarius</name>
    <dbReference type="NCBI Taxonomy" id="1420917"/>
    <lineage>
        <taxon>Bacteria</taxon>
        <taxon>Pseudomonadati</taxon>
        <taxon>Pseudomonadota</taxon>
        <taxon>Gammaproteobacteria</taxon>
        <taxon>Pseudomonadales</taxon>
        <taxon>Marinobacteraceae</taxon>
        <taxon>Marinobacter</taxon>
    </lineage>
</organism>
<dbReference type="STRING" id="1420917.AU15_12560"/>
<dbReference type="RefSeq" id="WP_085679586.1">
    <property type="nucleotide sequence ID" value="NZ_CP020931.1"/>
</dbReference>
<dbReference type="GeneID" id="77255150"/>
<feature type="coiled-coil region" evidence="1">
    <location>
        <begin position="30"/>
        <end position="57"/>
    </location>
</feature>
<keyword evidence="3" id="KW-0812">Transmembrane</keyword>
<feature type="transmembrane region" description="Helical" evidence="3">
    <location>
        <begin position="208"/>
        <end position="227"/>
    </location>
</feature>
<dbReference type="EMBL" id="CP020931">
    <property type="protein sequence ID" value="ARM83272.1"/>
    <property type="molecule type" value="Genomic_DNA"/>
</dbReference>
<dbReference type="PIRSF" id="PIRSF035905">
    <property type="entry name" value="UCP035905_mp"/>
    <property type="match status" value="1"/>
</dbReference>
<feature type="transmembrane region" description="Helical" evidence="3">
    <location>
        <begin position="797"/>
        <end position="815"/>
    </location>
</feature>
<evidence type="ECO:0000256" key="3">
    <source>
        <dbReference type="SAM" id="Phobius"/>
    </source>
</evidence>
<dbReference type="AlphaFoldDB" id="A0A1W6K7E6"/>
<feature type="transmembrane region" description="Helical" evidence="3">
    <location>
        <begin position="642"/>
        <end position="660"/>
    </location>
</feature>
<name>A0A1W6K7E6_9GAMM</name>
<dbReference type="InterPro" id="IPR014600">
    <property type="entry name" value="UCP035905_mem"/>
</dbReference>
<feature type="transmembrane region" description="Helical" evidence="3">
    <location>
        <begin position="256"/>
        <end position="275"/>
    </location>
</feature>
<feature type="transmembrane region" description="Helical" evidence="3">
    <location>
        <begin position="827"/>
        <end position="844"/>
    </location>
</feature>
<feature type="transmembrane region" description="Helical" evidence="3">
    <location>
        <begin position="580"/>
        <end position="598"/>
    </location>
</feature>
<feature type="transmembrane region" description="Helical" evidence="3">
    <location>
        <begin position="501"/>
        <end position="519"/>
    </location>
</feature>
<dbReference type="Proteomes" id="UP000193100">
    <property type="component" value="Chromosome"/>
</dbReference>
<feature type="transmembrane region" description="Helical" evidence="3">
    <location>
        <begin position="444"/>
        <end position="464"/>
    </location>
</feature>
<feature type="transmembrane region" description="Helical" evidence="3">
    <location>
        <begin position="184"/>
        <end position="202"/>
    </location>
</feature>
<feature type="transmembrane region" description="Helical" evidence="3">
    <location>
        <begin position="470"/>
        <end position="489"/>
    </location>
</feature>
<dbReference type="PANTHER" id="PTHR38434:SF1">
    <property type="entry name" value="BLL2549 PROTEIN"/>
    <property type="match status" value="1"/>
</dbReference>
<evidence type="ECO:0000256" key="1">
    <source>
        <dbReference type="SAM" id="Coils"/>
    </source>
</evidence>
<feature type="transmembrane region" description="Helical" evidence="3">
    <location>
        <begin position="282"/>
        <end position="297"/>
    </location>
</feature>
<gene>
    <name evidence="4" type="ORF">MARSALSMR5_01178</name>
</gene>
<feature type="transmembrane region" description="Helical" evidence="3">
    <location>
        <begin position="123"/>
        <end position="142"/>
    </location>
</feature>
<keyword evidence="1" id="KW-0175">Coiled coil</keyword>
<protein>
    <submittedName>
        <fullName evidence="4">Membrane protein</fullName>
    </submittedName>
</protein>
<feature type="transmembrane region" description="Helical" evidence="3">
    <location>
        <begin position="331"/>
        <end position="349"/>
    </location>
</feature>
<feature type="compositionally biased region" description="Low complexity" evidence="2">
    <location>
        <begin position="80"/>
        <end position="103"/>
    </location>
</feature>
<evidence type="ECO:0000313" key="5">
    <source>
        <dbReference type="Proteomes" id="UP000193100"/>
    </source>
</evidence>